<keyword evidence="2" id="KW-0812">Transmembrane</keyword>
<feature type="domain" description="DUF4097" evidence="3">
    <location>
        <begin position="181"/>
        <end position="350"/>
    </location>
</feature>
<gene>
    <name evidence="4" type="ORF">KTT_42270</name>
</gene>
<evidence type="ECO:0000313" key="4">
    <source>
        <dbReference type="EMBL" id="GCE14368.1"/>
    </source>
</evidence>
<dbReference type="InterPro" id="IPR025164">
    <property type="entry name" value="Toastrack_DUF4097"/>
</dbReference>
<keyword evidence="5" id="KW-1185">Reference proteome</keyword>
<organism evidence="4 5">
    <name type="scientific">Tengunoibacter tsumagoiensis</name>
    <dbReference type="NCBI Taxonomy" id="2014871"/>
    <lineage>
        <taxon>Bacteria</taxon>
        <taxon>Bacillati</taxon>
        <taxon>Chloroflexota</taxon>
        <taxon>Ktedonobacteria</taxon>
        <taxon>Ktedonobacterales</taxon>
        <taxon>Dictyobacteraceae</taxon>
        <taxon>Tengunoibacter</taxon>
    </lineage>
</organism>
<keyword evidence="2" id="KW-1133">Transmembrane helix</keyword>
<feature type="transmembrane region" description="Helical" evidence="2">
    <location>
        <begin position="94"/>
        <end position="116"/>
    </location>
</feature>
<name>A0A402A5E9_9CHLR</name>
<evidence type="ECO:0000256" key="1">
    <source>
        <dbReference type="SAM" id="MobiDB-lite"/>
    </source>
</evidence>
<dbReference type="EMBL" id="BIFR01000001">
    <property type="protein sequence ID" value="GCE14368.1"/>
    <property type="molecule type" value="Genomic_DNA"/>
</dbReference>
<dbReference type="Proteomes" id="UP000287352">
    <property type="component" value="Unassembled WGS sequence"/>
</dbReference>
<dbReference type="Pfam" id="PF13349">
    <property type="entry name" value="DUF4097"/>
    <property type="match status" value="1"/>
</dbReference>
<evidence type="ECO:0000313" key="5">
    <source>
        <dbReference type="Proteomes" id="UP000287352"/>
    </source>
</evidence>
<reference evidence="5" key="1">
    <citation type="submission" date="2018-12" db="EMBL/GenBank/DDBJ databases">
        <title>Tengunoibacter tsumagoiensis gen. nov., sp. nov., Dictyobacter kobayashii sp. nov., D. alpinus sp. nov., and D. joshuensis sp. nov. and description of Dictyobacteraceae fam. nov. within the order Ktedonobacterales isolated from Tengu-no-mugimeshi.</title>
        <authorList>
            <person name="Wang C.M."/>
            <person name="Zheng Y."/>
            <person name="Sakai Y."/>
            <person name="Toyoda A."/>
            <person name="Minakuchi Y."/>
            <person name="Abe K."/>
            <person name="Yokota A."/>
            <person name="Yabe S."/>
        </authorList>
    </citation>
    <scope>NUCLEOTIDE SEQUENCE [LARGE SCALE GENOMIC DNA]</scope>
    <source>
        <strain evidence="5">Uno3</strain>
    </source>
</reference>
<proteinExistence type="predicted"/>
<feature type="compositionally biased region" description="Low complexity" evidence="1">
    <location>
        <begin position="55"/>
        <end position="64"/>
    </location>
</feature>
<evidence type="ECO:0000256" key="2">
    <source>
        <dbReference type="SAM" id="Phobius"/>
    </source>
</evidence>
<feature type="region of interest" description="Disordered" evidence="1">
    <location>
        <begin position="1"/>
        <end position="64"/>
    </location>
</feature>
<comment type="caution">
    <text evidence="4">The sequence shown here is derived from an EMBL/GenBank/DDBJ whole genome shotgun (WGS) entry which is preliminary data.</text>
</comment>
<dbReference type="AlphaFoldDB" id="A0A402A5E9"/>
<keyword evidence="2" id="KW-0472">Membrane</keyword>
<evidence type="ECO:0000259" key="3">
    <source>
        <dbReference type="Pfam" id="PF13349"/>
    </source>
</evidence>
<accession>A0A402A5E9</accession>
<sequence>MNQQEPVHPEASTSSSEELRTGSPQIAEPTEPTSSHPDEGHPLNAEQTKAEEEQPPAASQAQAAIVDRPPVVQRILPLALARQRFEQRRMQYTLGRLLIILFPIALVLAGIVMVAFSNSDAIEVMNTRVQTFHVTRHPKLIINDDTGAIHVSTSALDGTIAIKATEYVSGSGIRFGAMDLSTSQRQNTITINAGRTNIAFFASRRVDLEVVLPASSDLIVIDRTGSLEVGGVHGQIQLQTSSGSILVNNSMGNLQMQTETGSLAVKGFRGTSTIVSQHGEMYLNQTSLYAPSSLEANDGSVTFNGQLDPHGTYHFTANNGSVDLTLPKSTLFHVAVNGGSGPISNEFEAPDKKDNVPISLIVGSQNGAINIRKAP</sequence>
<feature type="compositionally biased region" description="Polar residues" evidence="1">
    <location>
        <begin position="1"/>
        <end position="16"/>
    </location>
</feature>
<protein>
    <recommendedName>
        <fullName evidence="3">DUF4097 domain-containing protein</fullName>
    </recommendedName>
</protein>
<dbReference type="RefSeq" id="WP_126581780.1">
    <property type="nucleotide sequence ID" value="NZ_BIFR01000001.1"/>
</dbReference>